<gene>
    <name evidence="8" type="ORF">CHIRRI_LOCUS6984</name>
</gene>
<dbReference type="EMBL" id="OU895878">
    <property type="protein sequence ID" value="CAG9804090.1"/>
    <property type="molecule type" value="Genomic_DNA"/>
</dbReference>
<dbReference type="SUPFAM" id="SSF53335">
    <property type="entry name" value="S-adenosyl-L-methionine-dependent methyltransferases"/>
    <property type="match status" value="1"/>
</dbReference>
<name>A0A9N9RVW4_9DIPT</name>
<keyword evidence="3 7" id="KW-0489">Methyltransferase</keyword>
<dbReference type="InterPro" id="IPR003788">
    <property type="entry name" value="NDUFAF7"/>
</dbReference>
<proteinExistence type="inferred from homology"/>
<evidence type="ECO:0000256" key="2">
    <source>
        <dbReference type="ARBA" id="ARBA00005891"/>
    </source>
</evidence>
<dbReference type="Pfam" id="PF02636">
    <property type="entry name" value="Methyltransf_28"/>
    <property type="match status" value="1"/>
</dbReference>
<dbReference type="GO" id="GO:0032259">
    <property type="term" value="P:methylation"/>
    <property type="evidence" value="ECO:0007669"/>
    <property type="project" value="UniProtKB-KW"/>
</dbReference>
<keyword evidence="5 7" id="KW-0496">Mitochondrion</keyword>
<dbReference type="PANTHER" id="PTHR12049:SF7">
    <property type="entry name" value="PROTEIN ARGININE METHYLTRANSFERASE NDUFAF7, MITOCHONDRIAL"/>
    <property type="match status" value="1"/>
</dbReference>
<accession>A0A9N9RVW4</accession>
<dbReference type="Proteomes" id="UP001153620">
    <property type="component" value="Chromosome 2"/>
</dbReference>
<dbReference type="OrthoDB" id="438553at2759"/>
<comment type="catalytic activity">
    <reaction evidence="6 7">
        <text>L-arginyl-[protein] + 2 S-adenosyl-L-methionine = N(omega),N(omega)'-dimethyl-L-arginyl-[protein] + 2 S-adenosyl-L-homocysteine + 2 H(+)</text>
        <dbReference type="Rhea" id="RHEA:48108"/>
        <dbReference type="Rhea" id="RHEA-COMP:10532"/>
        <dbReference type="Rhea" id="RHEA-COMP:11992"/>
        <dbReference type="ChEBI" id="CHEBI:15378"/>
        <dbReference type="ChEBI" id="CHEBI:29965"/>
        <dbReference type="ChEBI" id="CHEBI:57856"/>
        <dbReference type="ChEBI" id="CHEBI:59789"/>
        <dbReference type="ChEBI" id="CHEBI:88221"/>
        <dbReference type="EC" id="2.1.1.320"/>
    </reaction>
</comment>
<evidence type="ECO:0000256" key="6">
    <source>
        <dbReference type="ARBA" id="ARBA00048612"/>
    </source>
</evidence>
<dbReference type="GO" id="GO:0005739">
    <property type="term" value="C:mitochondrion"/>
    <property type="evidence" value="ECO:0007669"/>
    <property type="project" value="UniProtKB-SubCell"/>
</dbReference>
<evidence type="ECO:0000313" key="9">
    <source>
        <dbReference type="Proteomes" id="UP001153620"/>
    </source>
</evidence>
<dbReference type="InterPro" id="IPR029063">
    <property type="entry name" value="SAM-dependent_MTases_sf"/>
</dbReference>
<dbReference type="AlphaFoldDB" id="A0A9N9RVW4"/>
<comment type="subcellular location">
    <subcellularLocation>
        <location evidence="1 7">Mitochondrion</location>
    </subcellularLocation>
</comment>
<evidence type="ECO:0000256" key="1">
    <source>
        <dbReference type="ARBA" id="ARBA00004173"/>
    </source>
</evidence>
<reference evidence="8" key="2">
    <citation type="submission" date="2022-10" db="EMBL/GenBank/DDBJ databases">
        <authorList>
            <consortium name="ENA_rothamsted_submissions"/>
            <consortium name="culmorum"/>
            <person name="King R."/>
        </authorList>
    </citation>
    <scope>NUCLEOTIDE SEQUENCE</scope>
</reference>
<reference evidence="8" key="1">
    <citation type="submission" date="2022-01" db="EMBL/GenBank/DDBJ databases">
        <authorList>
            <person name="King R."/>
        </authorList>
    </citation>
    <scope>NUCLEOTIDE SEQUENCE</scope>
</reference>
<sequence>MLSNRFIAKNFVRYCSYKPIKRVNLSSLPKKAYVEKKLKEFNLEKVLRSKIEVTGPLTVASYMKEILTNPSSGYYMSRDVFGLHGDFITSPEISQIFGELVAAWCLIEYQKIGSPKPLQIIELGPGRGTLIQDILRVCSRLKIIPPENISIHLVELSPYLSKMQAQSLCYTSTEFDKQEDMSFYRIGETLSGSKVYWHHRIENVPKEFSIILAHEFFDALPVHKLQKEGNIWKEILVDIDPADPNKFRFISSRNETPISKLYSIMCPDEKRSHVEVSPDTDFILKHIAERIEEFGGFGLIMDYGYFGDKGDTFRAFKQHKLHDPLVDPGTADLTADVDFLNMKNILEANNRLITFGPIEQGEFLNRMGAKERLEVLLKNCDEGQKEALKSGYDMIANPEKMGSRFKFLSLFPYVLKDHLTKYPVNGF</sequence>
<comment type="similarity">
    <text evidence="2 7">Belongs to the NDUFAF7 family.</text>
</comment>
<comment type="function">
    <text evidence="7">Arginine methyltransferase involved in the assembly or stability of mitochondrial NADH:ubiquinone oxidoreductase complex (complex I).</text>
</comment>
<protein>
    <recommendedName>
        <fullName evidence="7">Protein arginine methyltransferase NDUFAF7</fullName>
        <ecNumber evidence="7">2.1.1.320</ecNumber>
    </recommendedName>
</protein>
<evidence type="ECO:0000256" key="4">
    <source>
        <dbReference type="ARBA" id="ARBA00022679"/>
    </source>
</evidence>
<evidence type="ECO:0000313" key="8">
    <source>
        <dbReference type="EMBL" id="CAG9804090.1"/>
    </source>
</evidence>
<keyword evidence="4 7" id="KW-0808">Transferase</keyword>
<organism evidence="8 9">
    <name type="scientific">Chironomus riparius</name>
    <dbReference type="NCBI Taxonomy" id="315576"/>
    <lineage>
        <taxon>Eukaryota</taxon>
        <taxon>Metazoa</taxon>
        <taxon>Ecdysozoa</taxon>
        <taxon>Arthropoda</taxon>
        <taxon>Hexapoda</taxon>
        <taxon>Insecta</taxon>
        <taxon>Pterygota</taxon>
        <taxon>Neoptera</taxon>
        <taxon>Endopterygota</taxon>
        <taxon>Diptera</taxon>
        <taxon>Nematocera</taxon>
        <taxon>Chironomoidea</taxon>
        <taxon>Chironomidae</taxon>
        <taxon>Chironominae</taxon>
        <taxon>Chironomus</taxon>
    </lineage>
</organism>
<evidence type="ECO:0000256" key="3">
    <source>
        <dbReference type="ARBA" id="ARBA00022603"/>
    </source>
</evidence>
<dbReference type="InterPro" id="IPR038375">
    <property type="entry name" value="NDUFAF7_sf"/>
</dbReference>
<dbReference type="PANTHER" id="PTHR12049">
    <property type="entry name" value="PROTEIN ARGININE METHYLTRANSFERASE NDUFAF7, MITOCHONDRIAL"/>
    <property type="match status" value="1"/>
</dbReference>
<dbReference type="EC" id="2.1.1.320" evidence="7"/>
<evidence type="ECO:0000256" key="7">
    <source>
        <dbReference type="RuleBase" id="RU364114"/>
    </source>
</evidence>
<dbReference type="GO" id="GO:0032981">
    <property type="term" value="P:mitochondrial respiratory chain complex I assembly"/>
    <property type="evidence" value="ECO:0007669"/>
    <property type="project" value="TreeGrafter"/>
</dbReference>
<keyword evidence="9" id="KW-1185">Reference proteome</keyword>
<dbReference type="GO" id="GO:0035243">
    <property type="term" value="F:protein-arginine omega-N symmetric methyltransferase activity"/>
    <property type="evidence" value="ECO:0007669"/>
    <property type="project" value="UniProtKB-EC"/>
</dbReference>
<evidence type="ECO:0000256" key="5">
    <source>
        <dbReference type="ARBA" id="ARBA00023128"/>
    </source>
</evidence>
<dbReference type="Gene3D" id="3.40.50.12710">
    <property type="match status" value="1"/>
</dbReference>